<dbReference type="AlphaFoldDB" id="W4FXG8"/>
<reference evidence="1" key="1">
    <citation type="submission" date="2013-12" db="EMBL/GenBank/DDBJ databases">
        <title>The Genome Sequence of Aphanomyces astaci APO3.</title>
        <authorList>
            <consortium name="The Broad Institute Genomics Platform"/>
            <person name="Russ C."/>
            <person name="Tyler B."/>
            <person name="van West P."/>
            <person name="Dieguez-Uribeondo J."/>
            <person name="Young S.K."/>
            <person name="Zeng Q."/>
            <person name="Gargeya S."/>
            <person name="Fitzgerald M."/>
            <person name="Abouelleil A."/>
            <person name="Alvarado L."/>
            <person name="Chapman S.B."/>
            <person name="Gainer-Dewar J."/>
            <person name="Goldberg J."/>
            <person name="Griggs A."/>
            <person name="Gujja S."/>
            <person name="Hansen M."/>
            <person name="Howarth C."/>
            <person name="Imamovic A."/>
            <person name="Ireland A."/>
            <person name="Larimer J."/>
            <person name="McCowan C."/>
            <person name="Murphy C."/>
            <person name="Pearson M."/>
            <person name="Poon T.W."/>
            <person name="Priest M."/>
            <person name="Roberts A."/>
            <person name="Saif S."/>
            <person name="Shea T."/>
            <person name="Sykes S."/>
            <person name="Wortman J."/>
            <person name="Nusbaum C."/>
            <person name="Birren B."/>
        </authorList>
    </citation>
    <scope>NUCLEOTIDE SEQUENCE [LARGE SCALE GENOMIC DNA]</scope>
    <source>
        <strain evidence="1">APO3</strain>
    </source>
</reference>
<dbReference type="VEuPathDB" id="FungiDB:H257_12668"/>
<evidence type="ECO:0000313" key="1">
    <source>
        <dbReference type="EMBL" id="ETV72192.1"/>
    </source>
</evidence>
<dbReference type="RefSeq" id="XP_009838260.1">
    <property type="nucleotide sequence ID" value="XM_009839958.1"/>
</dbReference>
<gene>
    <name evidence="1" type="ORF">H257_12668</name>
</gene>
<proteinExistence type="predicted"/>
<dbReference type="GeneID" id="20814664"/>
<organism evidence="1">
    <name type="scientific">Aphanomyces astaci</name>
    <name type="common">Crayfish plague agent</name>
    <dbReference type="NCBI Taxonomy" id="112090"/>
    <lineage>
        <taxon>Eukaryota</taxon>
        <taxon>Sar</taxon>
        <taxon>Stramenopiles</taxon>
        <taxon>Oomycota</taxon>
        <taxon>Saprolegniomycetes</taxon>
        <taxon>Saprolegniales</taxon>
        <taxon>Verrucalvaceae</taxon>
        <taxon>Aphanomyces</taxon>
    </lineage>
</organism>
<dbReference type="EMBL" id="KI913155">
    <property type="protein sequence ID" value="ETV72192.1"/>
    <property type="molecule type" value="Genomic_DNA"/>
</dbReference>
<sequence>MVVVNSRLYLVVHIAPHLANTLTNPAATDLGHRQLAAGNQKAMSAGSLRVATYMQEHPDDAAELRDQLKFWNEVMDHQVPMTKERAEATLPFITALEWGPLFTNTSPQSCSVLRGSIPSMYTAHFLRRNHPPIFTPPGPPTNTGLANQSICIRLRPPAAHLTDPLYNRFNGLNTTDMTAHAAI</sequence>
<protein>
    <submittedName>
        <fullName evidence="1">Uncharacterized protein</fullName>
    </submittedName>
</protein>
<name>W4FXG8_APHAT</name>
<accession>W4FXG8</accession>